<feature type="region of interest" description="Disordered" evidence="1">
    <location>
        <begin position="91"/>
        <end position="115"/>
    </location>
</feature>
<dbReference type="OMA" id="HEARDSI"/>
<keyword evidence="3" id="KW-1185">Reference proteome</keyword>
<dbReference type="STRING" id="559295.C5E1Y3"/>
<dbReference type="InterPro" id="IPR022592">
    <property type="entry name" value="Nucleolar_19"/>
</dbReference>
<dbReference type="Pfam" id="PF10863">
    <property type="entry name" value="NOP19"/>
    <property type="match status" value="1"/>
</dbReference>
<name>C5E1Y3_LACTC</name>
<dbReference type="HOGENOM" id="CLU_094334_0_0_1"/>
<dbReference type="InParanoid" id="C5E1Y3"/>
<dbReference type="Proteomes" id="UP000002036">
    <property type="component" value="Chromosome H"/>
</dbReference>
<dbReference type="FunCoup" id="C5E1Y3">
    <property type="interactions" value="139"/>
</dbReference>
<reference evidence="2 3" key="1">
    <citation type="journal article" date="2009" name="Genome Res.">
        <title>Comparative genomics of protoploid Saccharomycetaceae.</title>
        <authorList>
            <consortium name="The Genolevures Consortium"/>
            <person name="Souciet J.-L."/>
            <person name="Dujon B."/>
            <person name="Gaillardin C."/>
            <person name="Johnston M."/>
            <person name="Baret P.V."/>
            <person name="Cliften P."/>
            <person name="Sherman D.J."/>
            <person name="Weissenbach J."/>
            <person name="Westhof E."/>
            <person name="Wincker P."/>
            <person name="Jubin C."/>
            <person name="Poulain J."/>
            <person name="Barbe V."/>
            <person name="Segurens B."/>
            <person name="Artiguenave F."/>
            <person name="Anthouard V."/>
            <person name="Vacherie B."/>
            <person name="Val M.-E."/>
            <person name="Fulton R.S."/>
            <person name="Minx P."/>
            <person name="Wilson R."/>
            <person name="Durrens P."/>
            <person name="Jean G."/>
            <person name="Marck C."/>
            <person name="Martin T."/>
            <person name="Nikolski M."/>
            <person name="Rolland T."/>
            <person name="Seret M.-L."/>
            <person name="Casaregola S."/>
            <person name="Despons L."/>
            <person name="Fairhead C."/>
            <person name="Fischer G."/>
            <person name="Lafontaine I."/>
            <person name="Leh V."/>
            <person name="Lemaire M."/>
            <person name="de Montigny J."/>
            <person name="Neuveglise C."/>
            <person name="Thierry A."/>
            <person name="Blanc-Lenfle I."/>
            <person name="Bleykasten C."/>
            <person name="Diffels J."/>
            <person name="Fritsch E."/>
            <person name="Frangeul L."/>
            <person name="Goeffon A."/>
            <person name="Jauniaux N."/>
            <person name="Kachouri-Lafond R."/>
            <person name="Payen C."/>
            <person name="Potier S."/>
            <person name="Pribylova L."/>
            <person name="Ozanne C."/>
            <person name="Richard G.-F."/>
            <person name="Sacerdot C."/>
            <person name="Straub M.-L."/>
            <person name="Talla E."/>
        </authorList>
    </citation>
    <scope>NUCLEOTIDE SEQUENCE [LARGE SCALE GENOMIC DNA]</scope>
    <source>
        <strain evidence="3">ATCC 56472 / CBS 6340 / NRRL Y-8284</strain>
    </source>
</reference>
<dbReference type="KEGG" id="lth:KLTH0H00616g"/>
<feature type="compositionally biased region" description="Polar residues" evidence="1">
    <location>
        <begin position="102"/>
        <end position="115"/>
    </location>
</feature>
<organism evidence="2 3">
    <name type="scientific">Lachancea thermotolerans (strain ATCC 56472 / CBS 6340 / NRRL Y-8284)</name>
    <name type="common">Yeast</name>
    <name type="synonym">Kluyveromyces thermotolerans</name>
    <dbReference type="NCBI Taxonomy" id="559295"/>
    <lineage>
        <taxon>Eukaryota</taxon>
        <taxon>Fungi</taxon>
        <taxon>Dikarya</taxon>
        <taxon>Ascomycota</taxon>
        <taxon>Saccharomycotina</taxon>
        <taxon>Saccharomycetes</taxon>
        <taxon>Saccharomycetales</taxon>
        <taxon>Saccharomycetaceae</taxon>
        <taxon>Lachancea</taxon>
    </lineage>
</organism>
<evidence type="ECO:0000256" key="1">
    <source>
        <dbReference type="SAM" id="MobiDB-lite"/>
    </source>
</evidence>
<dbReference type="eggNOG" id="ENOG502S1GY">
    <property type="taxonomic scope" value="Eukaryota"/>
</dbReference>
<dbReference type="GeneID" id="8294218"/>
<evidence type="ECO:0000313" key="2">
    <source>
        <dbReference type="EMBL" id="CAR30044.1"/>
    </source>
</evidence>
<dbReference type="AlphaFoldDB" id="C5E1Y3"/>
<protein>
    <submittedName>
        <fullName evidence="2">KLTH0H00616p</fullName>
    </submittedName>
</protein>
<sequence>MSRAKEIQEKLSLQAKLQASFNASALKASEWLPKDSLEDQKSDLTSSKDSFYSLPVIGVGAGLSFEEKEESNAQGEVSTIGEFINSNKKLSSLAKKKKGKHATNSQSQSGGIFKVSSSDTRAMVALKRKMKSGRRQELRNKISRPSALDMSHPGLGTKEDLRHSDSDEEPQVTKTSKKSYGLLFESKKPKRK</sequence>
<gene>
    <name evidence="2" type="ordered locus">KLTH0H00616g</name>
</gene>
<dbReference type="GO" id="GO:0030686">
    <property type="term" value="C:90S preribosome"/>
    <property type="evidence" value="ECO:0007669"/>
    <property type="project" value="InterPro"/>
</dbReference>
<accession>C5E1Y3</accession>
<feature type="region of interest" description="Disordered" evidence="1">
    <location>
        <begin position="127"/>
        <end position="192"/>
    </location>
</feature>
<dbReference type="GO" id="GO:0042274">
    <property type="term" value="P:ribosomal small subunit biogenesis"/>
    <property type="evidence" value="ECO:0007669"/>
    <property type="project" value="InterPro"/>
</dbReference>
<evidence type="ECO:0000313" key="3">
    <source>
        <dbReference type="Proteomes" id="UP000002036"/>
    </source>
</evidence>
<proteinExistence type="predicted"/>
<dbReference type="OrthoDB" id="4068385at2759"/>
<dbReference type="EMBL" id="CU928180">
    <property type="protein sequence ID" value="CAR30044.1"/>
    <property type="molecule type" value="Genomic_DNA"/>
</dbReference>
<dbReference type="RefSeq" id="XP_002555906.1">
    <property type="nucleotide sequence ID" value="XM_002555860.1"/>
</dbReference>